<comment type="caution">
    <text evidence="2">The sequence shown here is derived from an EMBL/GenBank/DDBJ whole genome shotgun (WGS) entry which is preliminary data.</text>
</comment>
<feature type="transmembrane region" description="Helical" evidence="1">
    <location>
        <begin position="34"/>
        <end position="50"/>
    </location>
</feature>
<keyword evidence="1" id="KW-0472">Membrane</keyword>
<protein>
    <submittedName>
        <fullName evidence="2">Uncharacterized protein</fullName>
    </submittedName>
</protein>
<dbReference type="RefSeq" id="WP_367974921.1">
    <property type="nucleotide sequence ID" value="NZ_JBFPEQ010000001.1"/>
</dbReference>
<keyword evidence="1" id="KW-0812">Transmembrane</keyword>
<gene>
    <name evidence="2" type="ORF">AB3K24_07875</name>
</gene>
<feature type="transmembrane region" description="Helical" evidence="1">
    <location>
        <begin position="56"/>
        <end position="73"/>
    </location>
</feature>
<keyword evidence="1" id="KW-1133">Transmembrane helix</keyword>
<feature type="transmembrane region" description="Helical" evidence="1">
    <location>
        <begin position="6"/>
        <end position="22"/>
    </location>
</feature>
<sequence>MPTTLIIVLIFIALFSTFVYRNSKFALAIKPYRGYVVTLVGIGLLLYGFLNSAIPNFFMFPVAFIMIGLFYMVKDHKRTN</sequence>
<evidence type="ECO:0000256" key="1">
    <source>
        <dbReference type="SAM" id="Phobius"/>
    </source>
</evidence>
<organism evidence="2 3">
    <name type="scientific">Leuconostoc aquikimchii</name>
    <dbReference type="NCBI Taxonomy" id="3236804"/>
    <lineage>
        <taxon>Bacteria</taxon>
        <taxon>Bacillati</taxon>
        <taxon>Bacillota</taxon>
        <taxon>Bacilli</taxon>
        <taxon>Lactobacillales</taxon>
        <taxon>Lactobacillaceae</taxon>
        <taxon>Leuconostoc</taxon>
    </lineage>
</organism>
<dbReference type="EMBL" id="JBFPER010000001">
    <property type="protein sequence ID" value="MEX0381270.1"/>
    <property type="molecule type" value="Genomic_DNA"/>
</dbReference>
<accession>A0ABV3S5D4</accession>
<evidence type="ECO:0000313" key="2">
    <source>
        <dbReference type="EMBL" id="MEX0381270.1"/>
    </source>
</evidence>
<proteinExistence type="predicted"/>
<keyword evidence="3" id="KW-1185">Reference proteome</keyword>
<reference evidence="2 3" key="1">
    <citation type="submission" date="2024-07" db="EMBL/GenBank/DDBJ databases">
        <authorList>
            <person name="Yun M."/>
        </authorList>
    </citation>
    <scope>NUCLEOTIDE SEQUENCE [LARGE SCALE GENOMIC DNA]</scope>
    <source>
        <strain evidence="2 3">MS01</strain>
    </source>
</reference>
<dbReference type="Proteomes" id="UP001556617">
    <property type="component" value="Unassembled WGS sequence"/>
</dbReference>
<name>A0ABV3S5D4_9LACO</name>
<evidence type="ECO:0000313" key="3">
    <source>
        <dbReference type="Proteomes" id="UP001556617"/>
    </source>
</evidence>